<name>A0A081NAD8_9GAMM</name>
<comment type="caution">
    <text evidence="1">The sequence shown here is derived from an EMBL/GenBank/DDBJ whole genome shotgun (WGS) entry which is preliminary data.</text>
</comment>
<gene>
    <name evidence="1" type="ORF">GZ77_01825</name>
</gene>
<evidence type="ECO:0000313" key="1">
    <source>
        <dbReference type="EMBL" id="KEQ15411.1"/>
    </source>
</evidence>
<keyword evidence="2" id="KW-1185">Reference proteome</keyword>
<protein>
    <submittedName>
        <fullName evidence="1">Uncharacterized protein</fullName>
    </submittedName>
</protein>
<evidence type="ECO:0000313" key="2">
    <source>
        <dbReference type="Proteomes" id="UP000028006"/>
    </source>
</evidence>
<accession>A0A081NAD8</accession>
<reference evidence="1 2" key="1">
    <citation type="submission" date="2014-06" db="EMBL/GenBank/DDBJ databases">
        <title>Whole Genome Sequences of Three Symbiotic Endozoicomonas Bacteria.</title>
        <authorList>
            <person name="Neave M.J."/>
            <person name="Apprill A."/>
            <person name="Voolstra C.R."/>
        </authorList>
    </citation>
    <scope>NUCLEOTIDE SEQUENCE [LARGE SCALE GENOMIC DNA]</scope>
    <source>
        <strain evidence="1 2">LMG 24815</strain>
    </source>
</reference>
<dbReference type="AlphaFoldDB" id="A0A081NAD8"/>
<dbReference type="EMBL" id="JOKG01000001">
    <property type="protein sequence ID" value="KEQ15411.1"/>
    <property type="molecule type" value="Genomic_DNA"/>
</dbReference>
<dbReference type="Proteomes" id="UP000028006">
    <property type="component" value="Unassembled WGS sequence"/>
</dbReference>
<sequence length="205" mass="23028">MIGGLSEENAVKVLLDRIVEECEGFGERRNREEVIKNLKASKEPVEKMQSVFNRFSAEKITQAIAGVQVGWISQLALAWKKYYLKQDRRGEQSRHFIRDNSEKYGLLGQLGRDDDPEIAINSIGSYLNENRNLIVIMNLSTGTSLMMLTPIVMDNMLVMVTVAHPLLGVYEVAGTEILSLLSDLVNMDKPADGETERKIIVVEKS</sequence>
<organism evidence="1 2">
    <name type="scientific">Endozoicomonas montiporae</name>
    <dbReference type="NCBI Taxonomy" id="1027273"/>
    <lineage>
        <taxon>Bacteria</taxon>
        <taxon>Pseudomonadati</taxon>
        <taxon>Pseudomonadota</taxon>
        <taxon>Gammaproteobacteria</taxon>
        <taxon>Oceanospirillales</taxon>
        <taxon>Endozoicomonadaceae</taxon>
        <taxon>Endozoicomonas</taxon>
    </lineage>
</organism>
<proteinExistence type="predicted"/>